<proteinExistence type="inferred from homology"/>
<dbReference type="InterPro" id="IPR001715">
    <property type="entry name" value="CH_dom"/>
</dbReference>
<evidence type="ECO:0000256" key="1">
    <source>
        <dbReference type="ARBA" id="ARBA00004245"/>
    </source>
</evidence>
<comment type="similarity">
    <text evidence="2">Belongs to the parvin family.</text>
</comment>
<comment type="caution">
    <text evidence="9">The sequence shown here is derived from an EMBL/GenBank/DDBJ whole genome shotgun (WGS) entry which is preliminary data.</text>
</comment>
<evidence type="ECO:0000256" key="5">
    <source>
        <dbReference type="ARBA" id="ARBA00022889"/>
    </source>
</evidence>
<evidence type="ECO:0000256" key="2">
    <source>
        <dbReference type="ARBA" id="ARBA00005666"/>
    </source>
</evidence>
<dbReference type="SUPFAM" id="SSF47576">
    <property type="entry name" value="Calponin-homology domain, CH-domain"/>
    <property type="match status" value="1"/>
</dbReference>
<dbReference type="PANTHER" id="PTHR12114:SF4">
    <property type="entry name" value="GH23568P"/>
    <property type="match status" value="1"/>
</dbReference>
<feature type="domain" description="Calponin-homology (CH)" evidence="8">
    <location>
        <begin position="197"/>
        <end position="295"/>
    </location>
</feature>
<protein>
    <recommendedName>
        <fullName evidence="8">Calponin-homology (CH) domain-containing protein</fullName>
    </recommendedName>
</protein>
<evidence type="ECO:0000256" key="3">
    <source>
        <dbReference type="ARBA" id="ARBA00022490"/>
    </source>
</evidence>
<keyword evidence="4" id="KW-0677">Repeat</keyword>
<dbReference type="Gene3D" id="1.10.418.10">
    <property type="entry name" value="Calponin-like domain"/>
    <property type="match status" value="1"/>
</dbReference>
<keyword evidence="6" id="KW-0009">Actin-binding</keyword>
<keyword evidence="7" id="KW-0206">Cytoskeleton</keyword>
<reference evidence="9 10" key="1">
    <citation type="submission" date="2021-02" db="EMBL/GenBank/DDBJ databases">
        <title>Variation within the Batrachochytrium salamandrivorans European outbreak.</title>
        <authorList>
            <person name="Kelly M."/>
            <person name="Pasmans F."/>
            <person name="Shea T.P."/>
            <person name="Munoz J.F."/>
            <person name="Carranza S."/>
            <person name="Cuomo C.A."/>
            <person name="Martel A."/>
        </authorList>
    </citation>
    <scope>NUCLEOTIDE SEQUENCE [LARGE SCALE GENOMIC DNA]</scope>
    <source>
        <strain evidence="9 10">AMFP18/2</strain>
    </source>
</reference>
<dbReference type="EMBL" id="JAFCIX010000079">
    <property type="protein sequence ID" value="KAH6599044.1"/>
    <property type="molecule type" value="Genomic_DNA"/>
</dbReference>
<evidence type="ECO:0000313" key="9">
    <source>
        <dbReference type="EMBL" id="KAH6599044.1"/>
    </source>
</evidence>
<evidence type="ECO:0000259" key="8">
    <source>
        <dbReference type="PROSITE" id="PS50021"/>
    </source>
</evidence>
<keyword evidence="10" id="KW-1185">Reference proteome</keyword>
<gene>
    <name evidence="9" type="ORF">BASA50_003253</name>
</gene>
<comment type="subcellular location">
    <subcellularLocation>
        <location evidence="1">Cytoplasm</location>
        <location evidence="1">Cytoskeleton</location>
    </subcellularLocation>
</comment>
<evidence type="ECO:0000256" key="4">
    <source>
        <dbReference type="ARBA" id="ARBA00022737"/>
    </source>
</evidence>
<keyword evidence="5" id="KW-0130">Cell adhesion</keyword>
<keyword evidence="3" id="KW-0963">Cytoplasm</keyword>
<evidence type="ECO:0000256" key="7">
    <source>
        <dbReference type="ARBA" id="ARBA00023212"/>
    </source>
</evidence>
<dbReference type="InterPro" id="IPR028433">
    <property type="entry name" value="Parvin"/>
</dbReference>
<dbReference type="InterPro" id="IPR036872">
    <property type="entry name" value="CH_dom_sf"/>
</dbReference>
<sequence length="295" mass="32732">MENNARYEIHATSQADPQFKRLLQSLKQWINSYTSQDSVVVRDIFELTLGRAVATLLERVTGEEIVSKGAFSTGTLKNYQLVMGLVVQFVDRQFGMTQIEGRWTLKGINAQDISSLLSFLVDLAILLRCPFPLPPSTSIAILKKEIIGGTEKTRTTLHELTGAVSTSSDLPSSPNGKAQTELMDSFDTLVDSPQKFQELSQLLLGFVNLNLAEIDTQVTDLSLLHDGMHMIRFIGLLSNFFVPLSKYHPKPTLDEQKSHNIKFGLELTQGLGINTTGINSDDIVQGNTTAICRWM</sequence>
<accession>A0ABQ8FIW8</accession>
<dbReference type="PROSITE" id="PS50021">
    <property type="entry name" value="CH"/>
    <property type="match status" value="1"/>
</dbReference>
<evidence type="ECO:0000256" key="6">
    <source>
        <dbReference type="ARBA" id="ARBA00023203"/>
    </source>
</evidence>
<organism evidence="9 10">
    <name type="scientific">Batrachochytrium salamandrivorans</name>
    <dbReference type="NCBI Taxonomy" id="1357716"/>
    <lineage>
        <taxon>Eukaryota</taxon>
        <taxon>Fungi</taxon>
        <taxon>Fungi incertae sedis</taxon>
        <taxon>Chytridiomycota</taxon>
        <taxon>Chytridiomycota incertae sedis</taxon>
        <taxon>Chytridiomycetes</taxon>
        <taxon>Rhizophydiales</taxon>
        <taxon>Rhizophydiales incertae sedis</taxon>
        <taxon>Batrachochytrium</taxon>
    </lineage>
</organism>
<name>A0ABQ8FIW8_9FUNG</name>
<dbReference type="CDD" id="cd21222">
    <property type="entry name" value="CH_PARV_rpt2"/>
    <property type="match status" value="1"/>
</dbReference>
<dbReference type="Proteomes" id="UP001648503">
    <property type="component" value="Unassembled WGS sequence"/>
</dbReference>
<evidence type="ECO:0000313" key="10">
    <source>
        <dbReference type="Proteomes" id="UP001648503"/>
    </source>
</evidence>
<dbReference type="PANTHER" id="PTHR12114">
    <property type="entry name" value="PARVIN"/>
    <property type="match status" value="1"/>
</dbReference>